<dbReference type="GO" id="GO:0055085">
    <property type="term" value="P:transmembrane transport"/>
    <property type="evidence" value="ECO:0007669"/>
    <property type="project" value="InterPro"/>
</dbReference>
<dbReference type="InterPro" id="IPR035906">
    <property type="entry name" value="MetI-like_sf"/>
</dbReference>
<dbReference type="InterPro" id="IPR051204">
    <property type="entry name" value="ABC_transp_perm/SBD"/>
</dbReference>
<dbReference type="CDD" id="cd06261">
    <property type="entry name" value="TM_PBP2"/>
    <property type="match status" value="1"/>
</dbReference>
<protein>
    <submittedName>
        <fullName evidence="9">ABC transporter permease subunit</fullName>
    </submittedName>
</protein>
<feature type="transmembrane region" description="Helical" evidence="6">
    <location>
        <begin position="31"/>
        <end position="53"/>
    </location>
</feature>
<reference evidence="9 10" key="1">
    <citation type="submission" date="2019-01" db="EMBL/GenBank/DDBJ databases">
        <title>Novel species of Nocardioides.</title>
        <authorList>
            <person name="Liu Q."/>
            <person name="Xin Y.-H."/>
        </authorList>
    </citation>
    <scope>NUCLEOTIDE SEQUENCE [LARGE SCALE GENOMIC DNA]</scope>
    <source>
        <strain evidence="9 10">CGMCC 4.6875</strain>
    </source>
</reference>
<evidence type="ECO:0000256" key="3">
    <source>
        <dbReference type="ARBA" id="ARBA00022692"/>
    </source>
</evidence>
<evidence type="ECO:0000256" key="5">
    <source>
        <dbReference type="ARBA" id="ARBA00023136"/>
    </source>
</evidence>
<dbReference type="PANTHER" id="PTHR30177">
    <property type="entry name" value="GLYCINE BETAINE/L-PROLINE TRANSPORT SYSTEM PERMEASE PROTEIN PROW"/>
    <property type="match status" value="1"/>
</dbReference>
<dbReference type="InterPro" id="IPR000515">
    <property type="entry name" value="MetI-like"/>
</dbReference>
<feature type="region of interest" description="Disordered" evidence="7">
    <location>
        <begin position="225"/>
        <end position="256"/>
    </location>
</feature>
<comment type="subcellular location">
    <subcellularLocation>
        <location evidence="6">Cell membrane</location>
        <topology evidence="6">Multi-pass membrane protein</topology>
    </subcellularLocation>
    <subcellularLocation>
        <location evidence="1">Membrane</location>
        <topology evidence="1">Multi-pass membrane protein</topology>
    </subcellularLocation>
</comment>
<sequence>MELFAETWQYLLDADSWTGGGGLVARLLEQLLLTATALAAAMLLGLPLALWLGHLGRGGFLAVNVSNVGRAVPTFALLALLVAADWPGSGDFGPYGRAGLATLIALVLFALPPLITNGYVGMREVPSDVQEAADGMGMSRSQRFWRVELPLALPVVASGVRLALVQVWATATIAALVAGPGLGRIITEGFARNDYAQGMAGAVVVALVALVLEVAAAAVQRAVDPMPSAPSRTSSPAGVEPLSEAPATVEEAPTGS</sequence>
<comment type="caution">
    <text evidence="9">The sequence shown here is derived from an EMBL/GenBank/DDBJ whole genome shotgun (WGS) entry which is preliminary data.</text>
</comment>
<dbReference type="PROSITE" id="PS50928">
    <property type="entry name" value="ABC_TM1"/>
    <property type="match status" value="1"/>
</dbReference>
<dbReference type="SUPFAM" id="SSF161098">
    <property type="entry name" value="MetI-like"/>
    <property type="match status" value="1"/>
</dbReference>
<organism evidence="9 10">
    <name type="scientific">Nocardioides ganghwensis</name>
    <dbReference type="NCBI Taxonomy" id="252230"/>
    <lineage>
        <taxon>Bacteria</taxon>
        <taxon>Bacillati</taxon>
        <taxon>Actinomycetota</taxon>
        <taxon>Actinomycetes</taxon>
        <taxon>Propionibacteriales</taxon>
        <taxon>Nocardioidaceae</taxon>
        <taxon>Nocardioides</taxon>
    </lineage>
</organism>
<gene>
    <name evidence="9" type="ORF">EUA07_09425</name>
</gene>
<dbReference type="GO" id="GO:0031460">
    <property type="term" value="P:glycine betaine transport"/>
    <property type="evidence" value="ECO:0007669"/>
    <property type="project" value="TreeGrafter"/>
</dbReference>
<evidence type="ECO:0000256" key="1">
    <source>
        <dbReference type="ARBA" id="ARBA00004141"/>
    </source>
</evidence>
<evidence type="ECO:0000256" key="7">
    <source>
        <dbReference type="SAM" id="MobiDB-lite"/>
    </source>
</evidence>
<dbReference type="Proteomes" id="UP000293291">
    <property type="component" value="Unassembled WGS sequence"/>
</dbReference>
<evidence type="ECO:0000256" key="2">
    <source>
        <dbReference type="ARBA" id="ARBA00022448"/>
    </source>
</evidence>
<keyword evidence="3 6" id="KW-0812">Transmembrane</keyword>
<dbReference type="OrthoDB" id="5244012at2"/>
<evidence type="ECO:0000256" key="6">
    <source>
        <dbReference type="RuleBase" id="RU363032"/>
    </source>
</evidence>
<feature type="domain" description="ABC transmembrane type-1" evidence="8">
    <location>
        <begin position="27"/>
        <end position="216"/>
    </location>
</feature>
<evidence type="ECO:0000256" key="4">
    <source>
        <dbReference type="ARBA" id="ARBA00022989"/>
    </source>
</evidence>
<keyword evidence="5 6" id="KW-0472">Membrane</keyword>
<proteinExistence type="inferred from homology"/>
<keyword evidence="2 6" id="KW-0813">Transport</keyword>
<dbReference type="PANTHER" id="PTHR30177:SF33">
    <property type="entry name" value="POSSIBLE OSMOPROTECTANT (GLYCINE BETAINE_CARNITINE_CHOLINE_L-PROLINE) TRANSPORT INTEGRAL MEMBRANE PROTEIN ABC TRANSPORTER PROZ"/>
    <property type="match status" value="1"/>
</dbReference>
<dbReference type="Pfam" id="PF00528">
    <property type="entry name" value="BPD_transp_1"/>
    <property type="match status" value="1"/>
</dbReference>
<evidence type="ECO:0000313" key="10">
    <source>
        <dbReference type="Proteomes" id="UP000293291"/>
    </source>
</evidence>
<dbReference type="AlphaFoldDB" id="A0A4Q2SCH7"/>
<evidence type="ECO:0000259" key="8">
    <source>
        <dbReference type="PROSITE" id="PS50928"/>
    </source>
</evidence>
<feature type="transmembrane region" description="Helical" evidence="6">
    <location>
        <begin position="60"/>
        <end position="83"/>
    </location>
</feature>
<feature type="transmembrane region" description="Helical" evidence="6">
    <location>
        <begin position="198"/>
        <end position="219"/>
    </location>
</feature>
<name>A0A4Q2SCH7_9ACTN</name>
<comment type="similarity">
    <text evidence="6">Belongs to the binding-protein-dependent transport system permease family.</text>
</comment>
<dbReference type="GO" id="GO:0005886">
    <property type="term" value="C:plasma membrane"/>
    <property type="evidence" value="ECO:0007669"/>
    <property type="project" value="UniProtKB-SubCell"/>
</dbReference>
<evidence type="ECO:0000313" key="9">
    <source>
        <dbReference type="EMBL" id="RYC02404.1"/>
    </source>
</evidence>
<accession>A0A4Q2SCH7</accession>
<keyword evidence="10" id="KW-1185">Reference proteome</keyword>
<feature type="transmembrane region" description="Helical" evidence="6">
    <location>
        <begin position="151"/>
        <end position="178"/>
    </location>
</feature>
<dbReference type="Gene3D" id="1.10.3720.10">
    <property type="entry name" value="MetI-like"/>
    <property type="match status" value="1"/>
</dbReference>
<dbReference type="EMBL" id="SDWU01000009">
    <property type="protein sequence ID" value="RYC02404.1"/>
    <property type="molecule type" value="Genomic_DNA"/>
</dbReference>
<feature type="transmembrane region" description="Helical" evidence="6">
    <location>
        <begin position="95"/>
        <end position="115"/>
    </location>
</feature>
<keyword evidence="4 6" id="KW-1133">Transmembrane helix</keyword>